<dbReference type="GO" id="GO:0004574">
    <property type="term" value="F:oligo-1,6-glucosidase activity"/>
    <property type="evidence" value="ECO:0007669"/>
    <property type="project" value="TreeGrafter"/>
</dbReference>
<dbReference type="OrthoDB" id="3548872at2759"/>
<dbReference type="SUPFAM" id="SSF51445">
    <property type="entry name" value="(Trans)glycosidases"/>
    <property type="match status" value="1"/>
</dbReference>
<accession>A0A1E1K7F0</accession>
<dbReference type="InterPro" id="IPR017853">
    <property type="entry name" value="GH"/>
</dbReference>
<proteinExistence type="inferred from homology"/>
<evidence type="ECO:0000256" key="1">
    <source>
        <dbReference type="ARBA" id="ARBA00008061"/>
    </source>
</evidence>
<feature type="domain" description="Glycosyl hydrolase family 13 catalytic" evidence="2">
    <location>
        <begin position="16"/>
        <end position="75"/>
    </location>
</feature>
<dbReference type="GO" id="GO:0005987">
    <property type="term" value="P:sucrose catabolic process"/>
    <property type="evidence" value="ECO:0007669"/>
    <property type="project" value="TreeGrafter"/>
</dbReference>
<dbReference type="Gene3D" id="3.20.20.80">
    <property type="entry name" value="Glycosidases"/>
    <property type="match status" value="1"/>
</dbReference>
<dbReference type="AlphaFoldDB" id="A0A1E1K7F0"/>
<evidence type="ECO:0000259" key="2">
    <source>
        <dbReference type="Pfam" id="PF00128"/>
    </source>
</evidence>
<dbReference type="Pfam" id="PF00128">
    <property type="entry name" value="Alpha-amylase"/>
    <property type="match status" value="1"/>
</dbReference>
<protein>
    <recommendedName>
        <fullName evidence="2">Glycosyl hydrolase family 13 catalytic domain-containing protein</fullName>
    </recommendedName>
</protein>
<dbReference type="InterPro" id="IPR006047">
    <property type="entry name" value="GH13_cat_dom"/>
</dbReference>
<name>A0A1E1K7F0_9HELO</name>
<dbReference type="PANTHER" id="PTHR10357:SF179">
    <property type="entry name" value="NEUTRAL AND BASIC AMINO ACID TRANSPORT PROTEIN RBAT"/>
    <property type="match status" value="1"/>
</dbReference>
<dbReference type="GO" id="GO:0004556">
    <property type="term" value="F:alpha-amylase activity"/>
    <property type="evidence" value="ECO:0007669"/>
    <property type="project" value="TreeGrafter"/>
</dbReference>
<dbReference type="GO" id="GO:0000025">
    <property type="term" value="P:maltose catabolic process"/>
    <property type="evidence" value="ECO:0007669"/>
    <property type="project" value="TreeGrafter"/>
</dbReference>
<dbReference type="EMBL" id="FJUX01000017">
    <property type="protein sequence ID" value="CZS94007.1"/>
    <property type="molecule type" value="Genomic_DNA"/>
</dbReference>
<evidence type="ECO:0000313" key="3">
    <source>
        <dbReference type="EMBL" id="CZS94007.1"/>
    </source>
</evidence>
<dbReference type="Proteomes" id="UP000178912">
    <property type="component" value="Unassembled WGS sequence"/>
</dbReference>
<dbReference type="PANTHER" id="PTHR10357">
    <property type="entry name" value="ALPHA-AMYLASE FAMILY MEMBER"/>
    <property type="match status" value="1"/>
</dbReference>
<evidence type="ECO:0000313" key="4">
    <source>
        <dbReference type="Proteomes" id="UP000178912"/>
    </source>
</evidence>
<dbReference type="GO" id="GO:0033934">
    <property type="term" value="F:glucan 1,4-alpha-maltotriohydrolase activity"/>
    <property type="evidence" value="ECO:0007669"/>
    <property type="project" value="TreeGrafter"/>
</dbReference>
<gene>
    <name evidence="3" type="ORF">RAG0_04047</name>
</gene>
<sequence>MRASKPTWWKDDVVYQIYPASFKDSNNDGQGDISGIVSKIDYIKDLGIDIVWLSPHYDSPQYDMGYDIRDYESVYAP</sequence>
<dbReference type="GO" id="GO:0004575">
    <property type="term" value="F:sucrose alpha-glucosidase activity"/>
    <property type="evidence" value="ECO:0007669"/>
    <property type="project" value="TreeGrafter"/>
</dbReference>
<reference evidence="4" key="1">
    <citation type="submission" date="2016-03" db="EMBL/GenBank/DDBJ databases">
        <authorList>
            <person name="Guldener U."/>
        </authorList>
    </citation>
    <scope>NUCLEOTIDE SEQUENCE [LARGE SCALE GENOMIC DNA]</scope>
    <source>
        <strain evidence="4">04CH-RAC-A.6.1</strain>
    </source>
</reference>
<keyword evidence="4" id="KW-1185">Reference proteome</keyword>
<comment type="similarity">
    <text evidence="1">Belongs to the glycosyl hydrolase 13 family.</text>
</comment>
<organism evidence="3 4">
    <name type="scientific">Rhynchosporium agropyri</name>
    <dbReference type="NCBI Taxonomy" id="914238"/>
    <lineage>
        <taxon>Eukaryota</taxon>
        <taxon>Fungi</taxon>
        <taxon>Dikarya</taxon>
        <taxon>Ascomycota</taxon>
        <taxon>Pezizomycotina</taxon>
        <taxon>Leotiomycetes</taxon>
        <taxon>Helotiales</taxon>
        <taxon>Ploettnerulaceae</taxon>
        <taxon>Rhynchosporium</taxon>
    </lineage>
</organism>